<keyword evidence="2" id="KW-0597">Phosphoprotein</keyword>
<evidence type="ECO:0000256" key="10">
    <source>
        <dbReference type="PIRSR" id="PIRSR622684-1"/>
    </source>
</evidence>
<dbReference type="PRINTS" id="PR00704">
    <property type="entry name" value="CALPAIN"/>
</dbReference>
<dbReference type="AlphaFoldDB" id="A0A8S3V725"/>
<dbReference type="InterPro" id="IPR022684">
    <property type="entry name" value="Calpain_cysteine_protease"/>
</dbReference>
<dbReference type="CDD" id="cd00044">
    <property type="entry name" value="CysPc"/>
    <property type="match status" value="1"/>
</dbReference>
<evidence type="ECO:0000256" key="6">
    <source>
        <dbReference type="ARBA" id="ARBA00022771"/>
    </source>
</evidence>
<accession>A0A8S3V725</accession>
<dbReference type="PROSITE" id="PS50203">
    <property type="entry name" value="CALPAIN_CAT"/>
    <property type="match status" value="1"/>
</dbReference>
<evidence type="ECO:0000256" key="5">
    <source>
        <dbReference type="ARBA" id="ARBA00022737"/>
    </source>
</evidence>
<feature type="active site" evidence="10 11">
    <location>
        <position position="175"/>
    </location>
</feature>
<comment type="caution">
    <text evidence="13">The sequence shown here is derived from an EMBL/GenBank/DDBJ whole genome shotgun (WGS) entry which is preliminary data.</text>
</comment>
<evidence type="ECO:0000313" key="14">
    <source>
        <dbReference type="Proteomes" id="UP000683360"/>
    </source>
</evidence>
<dbReference type="SUPFAM" id="SSF54001">
    <property type="entry name" value="Cysteine proteinases"/>
    <property type="match status" value="1"/>
</dbReference>
<feature type="active site" evidence="10 11">
    <location>
        <position position="195"/>
    </location>
</feature>
<feature type="domain" description="Calpain catalytic" evidence="12">
    <location>
        <begin position="1"/>
        <end position="254"/>
    </location>
</feature>
<keyword evidence="3 11" id="KW-0645">Protease</keyword>
<dbReference type="InterPro" id="IPR038765">
    <property type="entry name" value="Papain-like_cys_pep_sf"/>
</dbReference>
<gene>
    <name evidence="13" type="ORF">MEDL_65143</name>
</gene>
<reference evidence="13" key="1">
    <citation type="submission" date="2021-03" db="EMBL/GenBank/DDBJ databases">
        <authorList>
            <person name="Bekaert M."/>
        </authorList>
    </citation>
    <scope>NUCLEOTIDE SEQUENCE</scope>
</reference>
<dbReference type="GO" id="GO:0004198">
    <property type="term" value="F:calcium-dependent cysteine-type endopeptidase activity"/>
    <property type="evidence" value="ECO:0007669"/>
    <property type="project" value="InterPro"/>
</dbReference>
<keyword evidence="14" id="KW-1185">Reference proteome</keyword>
<dbReference type="SMART" id="SM00230">
    <property type="entry name" value="CysPc"/>
    <property type="match status" value="1"/>
</dbReference>
<dbReference type="FunFam" id="3.90.70.10:FF:000010">
    <property type="entry name" value="Calpain 15"/>
    <property type="match status" value="1"/>
</dbReference>
<evidence type="ECO:0000313" key="13">
    <source>
        <dbReference type="EMBL" id="CAG2253620.1"/>
    </source>
</evidence>
<dbReference type="Gene3D" id="3.90.70.10">
    <property type="entry name" value="Cysteine proteinases"/>
    <property type="match status" value="1"/>
</dbReference>
<evidence type="ECO:0000259" key="12">
    <source>
        <dbReference type="PROSITE" id="PS50203"/>
    </source>
</evidence>
<proteinExistence type="inferred from homology"/>
<dbReference type="OrthoDB" id="424753at2759"/>
<evidence type="ECO:0000256" key="9">
    <source>
        <dbReference type="ARBA" id="ARBA00022833"/>
    </source>
</evidence>
<dbReference type="EMBL" id="CAJPWZ010003157">
    <property type="protein sequence ID" value="CAG2253620.1"/>
    <property type="molecule type" value="Genomic_DNA"/>
</dbReference>
<dbReference type="GO" id="GO:0008270">
    <property type="term" value="F:zinc ion binding"/>
    <property type="evidence" value="ECO:0007669"/>
    <property type="project" value="UniProtKB-KW"/>
</dbReference>
<comment type="similarity">
    <text evidence="1">Belongs to the peptidase C2 family.</text>
</comment>
<dbReference type="InterPro" id="IPR000169">
    <property type="entry name" value="Pept_cys_AS"/>
</dbReference>
<sequence length="534" mass="60099">MPEDISQGVLGNCWFLSALAVLAERPNLVENIILTKEYCPQGAYQVRLCKDGKWQIVLIDDLLPCGMHNNLVFSQAKRKQLWVALIEKAMAKLHGCYESLVAGKCIEGLSTLTGAPCESIELQRKDREEDIDPDIIWARLLSSRESGFLMGASCGGGTMKTDEEVYENLGLRPRHAYSILDVQNIETNRLIRLRNPWGRFSWMGDWSDKSPLWNKISSAAREEIMLHGGTEGVFWISLEDLLKYFDSVDICKVRPDWRETRVDGTFPVNAREDFKMVRLTVFYTSEVEVGVFQEGVRGNGNGKQSTADLSVLILRDSSSPTQAFGPLVTSSKRQLKSFVGCRAMLEPGEYVVVTLAFNIWTLSTKPPAQRCNYVMSIHSSKALMVEEVMTKTRKYEYALADAIYQLAICKGQREGIRETVTVYSLMQGWSGGLYVVENRSPDRSMHVQCDCKESTNVVSTRGNLTSVDSIPPLHRQVIMILTQLERTAPFHVSRRLLHRMNMTPTGLGNWAPAGVNHEPYLTLNVESLHAPRPL</sequence>
<evidence type="ECO:0000256" key="1">
    <source>
        <dbReference type="ARBA" id="ARBA00007623"/>
    </source>
</evidence>
<name>A0A8S3V725_MYTED</name>
<keyword evidence="4" id="KW-0479">Metal-binding</keyword>
<protein>
    <submittedName>
        <fullName evidence="13">CAPN15</fullName>
        <ecNumber evidence="13">3.4.22.-</ecNumber>
    </submittedName>
</protein>
<dbReference type="PANTHER" id="PTHR10183">
    <property type="entry name" value="CALPAIN"/>
    <property type="match status" value="1"/>
</dbReference>
<dbReference type="Proteomes" id="UP000683360">
    <property type="component" value="Unassembled WGS sequence"/>
</dbReference>
<evidence type="ECO:0000256" key="7">
    <source>
        <dbReference type="ARBA" id="ARBA00022801"/>
    </source>
</evidence>
<feature type="active site" evidence="10 11">
    <location>
        <position position="13"/>
    </location>
</feature>
<evidence type="ECO:0000256" key="3">
    <source>
        <dbReference type="ARBA" id="ARBA00022670"/>
    </source>
</evidence>
<dbReference type="GO" id="GO:0005737">
    <property type="term" value="C:cytoplasm"/>
    <property type="evidence" value="ECO:0007669"/>
    <property type="project" value="TreeGrafter"/>
</dbReference>
<dbReference type="InterPro" id="IPR001300">
    <property type="entry name" value="Peptidase_C2_calpain_cat"/>
</dbReference>
<dbReference type="PANTHER" id="PTHR10183:SF382">
    <property type="entry name" value="CALPAIN-15"/>
    <property type="match status" value="1"/>
</dbReference>
<evidence type="ECO:0000256" key="2">
    <source>
        <dbReference type="ARBA" id="ARBA00022553"/>
    </source>
</evidence>
<keyword evidence="5" id="KW-0677">Repeat</keyword>
<evidence type="ECO:0000256" key="4">
    <source>
        <dbReference type="ARBA" id="ARBA00022723"/>
    </source>
</evidence>
<dbReference type="EC" id="3.4.22.-" evidence="13"/>
<keyword evidence="7 11" id="KW-0378">Hydrolase</keyword>
<dbReference type="GO" id="GO:0006508">
    <property type="term" value="P:proteolysis"/>
    <property type="evidence" value="ECO:0007669"/>
    <property type="project" value="UniProtKB-KW"/>
</dbReference>
<keyword evidence="6" id="KW-0863">Zinc-finger</keyword>
<dbReference type="PROSITE" id="PS00139">
    <property type="entry name" value="THIOL_PROTEASE_CYS"/>
    <property type="match status" value="1"/>
</dbReference>
<dbReference type="Pfam" id="PF00648">
    <property type="entry name" value="Peptidase_C2"/>
    <property type="match status" value="1"/>
</dbReference>
<keyword evidence="8 11" id="KW-0788">Thiol protease</keyword>
<evidence type="ECO:0000256" key="8">
    <source>
        <dbReference type="ARBA" id="ARBA00022807"/>
    </source>
</evidence>
<keyword evidence="9" id="KW-0862">Zinc</keyword>
<evidence type="ECO:0000256" key="11">
    <source>
        <dbReference type="PROSITE-ProRule" id="PRU00239"/>
    </source>
</evidence>
<organism evidence="13 14">
    <name type="scientific">Mytilus edulis</name>
    <name type="common">Blue mussel</name>
    <dbReference type="NCBI Taxonomy" id="6550"/>
    <lineage>
        <taxon>Eukaryota</taxon>
        <taxon>Metazoa</taxon>
        <taxon>Spiralia</taxon>
        <taxon>Lophotrochozoa</taxon>
        <taxon>Mollusca</taxon>
        <taxon>Bivalvia</taxon>
        <taxon>Autobranchia</taxon>
        <taxon>Pteriomorphia</taxon>
        <taxon>Mytilida</taxon>
        <taxon>Mytiloidea</taxon>
        <taxon>Mytilidae</taxon>
        <taxon>Mytilinae</taxon>
        <taxon>Mytilus</taxon>
    </lineage>
</organism>